<evidence type="ECO:0000256" key="2">
    <source>
        <dbReference type="ARBA" id="ARBA00022801"/>
    </source>
</evidence>
<reference evidence="7" key="1">
    <citation type="submission" date="2008-12" db="EMBL/GenBank/DDBJ databases">
        <title>Annotation of Streptomyces ghanaensis ATCC 14672.</title>
        <authorList>
            <consortium name="The Broad Institute Genome Sequencing Platform"/>
            <consortium name="Broad Institute Microbial Sequencing Center"/>
            <person name="Fischbach M."/>
            <person name="Ward D."/>
            <person name="Young S."/>
            <person name="Kodira C.D."/>
            <person name="Zeng Q."/>
            <person name="Koehrsen M."/>
            <person name="Godfrey P."/>
            <person name="Alvarado L."/>
            <person name="Berlin A.M."/>
            <person name="Borenstein D."/>
            <person name="Chen Z."/>
            <person name="Engels R."/>
            <person name="Freedman E."/>
            <person name="Gellesch M."/>
            <person name="Goldberg J."/>
            <person name="Griggs A."/>
            <person name="Gujja S."/>
            <person name="Heiman D.I."/>
            <person name="Hepburn T.A."/>
            <person name="Howarth C."/>
            <person name="Jen D."/>
            <person name="Larson L."/>
            <person name="Lewis B."/>
            <person name="Mehta T."/>
            <person name="Park D."/>
            <person name="Pearson M."/>
            <person name="Roberts A."/>
            <person name="Saif S."/>
            <person name="Shea T.D."/>
            <person name="Shenoy N."/>
            <person name="Sisk P."/>
            <person name="Stolte C."/>
            <person name="Sykes S.N."/>
            <person name="Walk T."/>
            <person name="White J."/>
            <person name="Yandava C."/>
            <person name="Straight P."/>
            <person name="Clardy J."/>
            <person name="Hung D."/>
            <person name="Kolter R."/>
            <person name="Mekalanos J."/>
            <person name="Walker S."/>
            <person name="Walsh C.T."/>
            <person name="Wieland B.L.C."/>
            <person name="Ilzarbe M."/>
            <person name="Galagan J."/>
            <person name="Nusbaum C."/>
            <person name="Birren B."/>
        </authorList>
    </citation>
    <scope>NUCLEOTIDE SEQUENCE [LARGE SCALE GENOMIC DNA]</scope>
    <source>
        <strain evidence="7">ATCC 14672 / DSM 40746 / JCM 4963 / KCTC 9882 / NRRL B-12104 / FH 1290</strain>
    </source>
</reference>
<evidence type="ECO:0000259" key="5">
    <source>
        <dbReference type="Pfam" id="PF00149"/>
    </source>
</evidence>
<dbReference type="GO" id="GO:0016787">
    <property type="term" value="F:hydrolase activity"/>
    <property type="evidence" value="ECO:0007669"/>
    <property type="project" value="UniProtKB-KW"/>
</dbReference>
<dbReference type="Proteomes" id="UP000003824">
    <property type="component" value="Unassembled WGS sequence"/>
</dbReference>
<dbReference type="GO" id="GO:0046872">
    <property type="term" value="F:metal ion binding"/>
    <property type="evidence" value="ECO:0007669"/>
    <property type="project" value="UniProtKB-KW"/>
</dbReference>
<accession>D5ZPE1</accession>
<keyword evidence="3" id="KW-0408">Iron</keyword>
<organism evidence="6 7">
    <name type="scientific">Streptomyces viridosporus (strain ATCC 14672 / DSM 40746 / JCM 4963 / KCTC 9882 / NRRL B-12104 / FH 1290)</name>
    <name type="common">Streptomyces ghanaensis</name>
    <dbReference type="NCBI Taxonomy" id="566461"/>
    <lineage>
        <taxon>Bacteria</taxon>
        <taxon>Bacillati</taxon>
        <taxon>Actinomycetota</taxon>
        <taxon>Actinomycetes</taxon>
        <taxon>Kitasatosporales</taxon>
        <taxon>Streptomycetaceae</taxon>
        <taxon>Streptomyces</taxon>
    </lineage>
</organism>
<name>D5ZPE1_STRV1</name>
<dbReference type="InterPro" id="IPR004843">
    <property type="entry name" value="Calcineurin-like_PHP"/>
</dbReference>
<evidence type="ECO:0000313" key="7">
    <source>
        <dbReference type="Proteomes" id="UP000003824"/>
    </source>
</evidence>
<sequence length="272" mass="29272">MLGCRSSINSPHHPGSGRRTAVLVLAHISDLHLDGTARATERARRVRDRLWELPRRPDALLVTGDIADHGTEAEYEEAARLLGLHDGSAPFPVLTCPGNHDSRAPYRKALLGRAAADGPVDSAHVLDGGAVLMCDSNVPGRDDGELDARTYAWIESTLDELDGALPVLLAFHHPPVPLHHPLPDSFSLRAPDRLAALLARRPEIAGLITGHAHTAAATTFAGRPLVVGPGVTWTLRLPWEGEGAADRDAPVGFAFHVLDDEQRLTSHFRVVT</sequence>
<comment type="similarity">
    <text evidence="4">Belongs to the cyclic nucleotide phosphodiesterase class-III family.</text>
</comment>
<evidence type="ECO:0000313" key="6">
    <source>
        <dbReference type="EMBL" id="EFE66374.2"/>
    </source>
</evidence>
<keyword evidence="2" id="KW-0378">Hydrolase</keyword>
<proteinExistence type="inferred from homology"/>
<evidence type="ECO:0000256" key="4">
    <source>
        <dbReference type="ARBA" id="ARBA00025742"/>
    </source>
</evidence>
<keyword evidence="1" id="KW-0479">Metal-binding</keyword>
<dbReference type="PANTHER" id="PTHR42988:SF2">
    <property type="entry name" value="CYCLIC NUCLEOTIDE PHOSPHODIESTERASE CBUA0032-RELATED"/>
    <property type="match status" value="1"/>
</dbReference>
<dbReference type="AlphaFoldDB" id="D5ZPE1"/>
<feature type="domain" description="Calcineurin-like phosphoesterase" evidence="5">
    <location>
        <begin position="25"/>
        <end position="214"/>
    </location>
</feature>
<protein>
    <recommendedName>
        <fullName evidence="5">Calcineurin-like phosphoesterase domain-containing protein</fullName>
    </recommendedName>
</protein>
<evidence type="ECO:0000256" key="1">
    <source>
        <dbReference type="ARBA" id="ARBA00022723"/>
    </source>
</evidence>
<dbReference type="Pfam" id="PF00149">
    <property type="entry name" value="Metallophos"/>
    <property type="match status" value="1"/>
</dbReference>
<gene>
    <name evidence="6" type="ORF">SSFG_01624</name>
</gene>
<dbReference type="eggNOG" id="COG1409">
    <property type="taxonomic scope" value="Bacteria"/>
</dbReference>
<dbReference type="InterPro" id="IPR050884">
    <property type="entry name" value="CNP_phosphodiesterase-III"/>
</dbReference>
<dbReference type="PANTHER" id="PTHR42988">
    <property type="entry name" value="PHOSPHOHYDROLASE"/>
    <property type="match status" value="1"/>
</dbReference>
<dbReference type="SUPFAM" id="SSF56300">
    <property type="entry name" value="Metallo-dependent phosphatases"/>
    <property type="match status" value="1"/>
</dbReference>
<evidence type="ECO:0000256" key="3">
    <source>
        <dbReference type="ARBA" id="ARBA00023004"/>
    </source>
</evidence>
<dbReference type="EMBL" id="DS999641">
    <property type="protein sequence ID" value="EFE66374.2"/>
    <property type="molecule type" value="Genomic_DNA"/>
</dbReference>
<dbReference type="Gene3D" id="3.60.21.10">
    <property type="match status" value="1"/>
</dbReference>
<dbReference type="InterPro" id="IPR029052">
    <property type="entry name" value="Metallo-depent_PP-like"/>
</dbReference>